<evidence type="ECO:0000313" key="2">
    <source>
        <dbReference type="Proteomes" id="UP000010475"/>
    </source>
</evidence>
<name>K9X1X9_9NOST</name>
<dbReference type="RefSeq" id="WP_015209864.1">
    <property type="nucleotide sequence ID" value="NC_019757.1"/>
</dbReference>
<dbReference type="KEGG" id="csg:Cylst_4547"/>
<sequence>MLSQEQNLLSDWKFLEIWVDPTGFPPYILMLINNSNGWWYILDPIEGYKVLFSSQSYEDVKFWLLEDEYECVRGRFAREE</sequence>
<gene>
    <name evidence="1" type="ORF">Cylst_4547</name>
</gene>
<evidence type="ECO:0000313" key="1">
    <source>
        <dbReference type="EMBL" id="AFZ26625.1"/>
    </source>
</evidence>
<reference evidence="1 2" key="1">
    <citation type="submission" date="2012-06" db="EMBL/GenBank/DDBJ databases">
        <title>Finished chromosome of genome of Cylindrospermum stagnale PCC 7417.</title>
        <authorList>
            <consortium name="US DOE Joint Genome Institute"/>
            <person name="Gugger M."/>
            <person name="Coursin T."/>
            <person name="Rippka R."/>
            <person name="Tandeau De Marsac N."/>
            <person name="Huntemann M."/>
            <person name="Wei C.-L."/>
            <person name="Han J."/>
            <person name="Detter J.C."/>
            <person name="Han C."/>
            <person name="Tapia R."/>
            <person name="Chen A."/>
            <person name="Kyrpides N."/>
            <person name="Mavromatis K."/>
            <person name="Markowitz V."/>
            <person name="Szeto E."/>
            <person name="Ivanova N."/>
            <person name="Pagani I."/>
            <person name="Pati A."/>
            <person name="Goodwin L."/>
            <person name="Nordberg H.P."/>
            <person name="Cantor M.N."/>
            <person name="Hua S.X."/>
            <person name="Woyke T."/>
            <person name="Kerfeld C.A."/>
        </authorList>
    </citation>
    <scope>NUCLEOTIDE SEQUENCE [LARGE SCALE GENOMIC DNA]</scope>
    <source>
        <strain evidence="1 2">PCC 7417</strain>
    </source>
</reference>
<dbReference type="EMBL" id="CP003642">
    <property type="protein sequence ID" value="AFZ26625.1"/>
    <property type="molecule type" value="Genomic_DNA"/>
</dbReference>
<organism evidence="1 2">
    <name type="scientific">Cylindrospermum stagnale PCC 7417</name>
    <dbReference type="NCBI Taxonomy" id="56107"/>
    <lineage>
        <taxon>Bacteria</taxon>
        <taxon>Bacillati</taxon>
        <taxon>Cyanobacteriota</taxon>
        <taxon>Cyanophyceae</taxon>
        <taxon>Nostocales</taxon>
        <taxon>Nostocaceae</taxon>
        <taxon>Cylindrospermum</taxon>
    </lineage>
</organism>
<proteinExistence type="predicted"/>
<dbReference type="OrthoDB" id="573182at2"/>
<protein>
    <submittedName>
        <fullName evidence="1">Uncharacterized protein</fullName>
    </submittedName>
</protein>
<dbReference type="HOGENOM" id="CLU_182755_0_0_3"/>
<dbReference type="Proteomes" id="UP000010475">
    <property type="component" value="Chromosome"/>
</dbReference>
<dbReference type="AlphaFoldDB" id="K9X1X9"/>
<dbReference type="STRING" id="56107.Cylst_4547"/>
<accession>K9X1X9</accession>
<dbReference type="eggNOG" id="ENOG5032YD7">
    <property type="taxonomic scope" value="Bacteria"/>
</dbReference>
<keyword evidence="2" id="KW-1185">Reference proteome</keyword>